<dbReference type="Gene3D" id="2.130.10.10">
    <property type="entry name" value="YVTN repeat-like/Quinoprotein amine dehydrogenase"/>
    <property type="match status" value="3"/>
</dbReference>
<dbReference type="PRINTS" id="PR00320">
    <property type="entry name" value="GPROTEINBRPT"/>
</dbReference>
<feature type="repeat" description="WD" evidence="3">
    <location>
        <begin position="542"/>
        <end position="584"/>
    </location>
</feature>
<feature type="repeat" description="WD" evidence="3">
    <location>
        <begin position="628"/>
        <end position="664"/>
    </location>
</feature>
<comment type="caution">
    <text evidence="4">The sequence shown here is derived from an EMBL/GenBank/DDBJ whole genome shotgun (WGS) entry which is preliminary data.</text>
</comment>
<dbReference type="PROSITE" id="PS50082">
    <property type="entry name" value="WD_REPEATS_2"/>
    <property type="match status" value="5"/>
</dbReference>
<dbReference type="SMART" id="SM00320">
    <property type="entry name" value="WD40"/>
    <property type="match status" value="11"/>
</dbReference>
<dbReference type="InterPro" id="IPR001680">
    <property type="entry name" value="WD40_rpt"/>
</dbReference>
<feature type="repeat" description="WD" evidence="3">
    <location>
        <begin position="369"/>
        <end position="411"/>
    </location>
</feature>
<proteinExistence type="predicted"/>
<keyword evidence="2" id="KW-0677">Repeat</keyword>
<dbReference type="PROSITE" id="PS50294">
    <property type="entry name" value="WD_REPEATS_REGION"/>
    <property type="match status" value="5"/>
</dbReference>
<gene>
    <name evidence="4" type="ORF">DPMN_104533</name>
</gene>
<dbReference type="Pfam" id="PF00400">
    <property type="entry name" value="WD40"/>
    <property type="match status" value="7"/>
</dbReference>
<dbReference type="InterPro" id="IPR019775">
    <property type="entry name" value="WD40_repeat_CS"/>
</dbReference>
<reference evidence="4" key="1">
    <citation type="journal article" date="2019" name="bioRxiv">
        <title>The Genome of the Zebra Mussel, Dreissena polymorpha: A Resource for Invasive Species Research.</title>
        <authorList>
            <person name="McCartney M.A."/>
            <person name="Auch B."/>
            <person name="Kono T."/>
            <person name="Mallez S."/>
            <person name="Zhang Y."/>
            <person name="Obille A."/>
            <person name="Becker A."/>
            <person name="Abrahante J.E."/>
            <person name="Garbe J."/>
            <person name="Badalamenti J.P."/>
            <person name="Herman A."/>
            <person name="Mangelson H."/>
            <person name="Liachko I."/>
            <person name="Sullivan S."/>
            <person name="Sone E.D."/>
            <person name="Koren S."/>
            <person name="Silverstein K.A.T."/>
            <person name="Beckman K.B."/>
            <person name="Gohl D.M."/>
        </authorList>
    </citation>
    <scope>NUCLEOTIDE SEQUENCE</scope>
    <source>
        <strain evidence="4">Duluth1</strain>
        <tissue evidence="4">Whole animal</tissue>
    </source>
</reference>
<dbReference type="EMBL" id="JAIWYP010000004">
    <property type="protein sequence ID" value="KAH3831271.1"/>
    <property type="molecule type" value="Genomic_DNA"/>
</dbReference>
<dbReference type="PANTHER" id="PTHR44464">
    <property type="entry name" value="WD REPEAT-CONTAINING PROTEIN 17"/>
    <property type="match status" value="1"/>
</dbReference>
<dbReference type="PANTHER" id="PTHR44464:SF1">
    <property type="entry name" value="WD REPEAT-CONTAINING PROTEIN 17"/>
    <property type="match status" value="1"/>
</dbReference>
<sequence>MLECVGHTKLALLAAGCQPWNRGVCAASGDRFAYCATLAIYVYQLDHKYNQFKLLSILSEHRKTISAISWNSRNPDILASASYENRIIIWDISKQKPIAIYKDTKTPPICVDWCYLHGEALSFTSGRGPVLIWAYRGSEISVTGLKDSSRFTSEITCFKWHPKVLEKAVVGHKDGSLSFCSIGGKSFLQELKPETNDDDEDDQQEDSVVSLAWDPLSVDYLLVAHNLSGVRLVDSSSLSIIMRFQLPSVSTRVKTLDWIHTAPGMFLTGDALSGNLRVWNVSMATPIEHIRIKKTGFHAVSVICDKPSTNQYISNQSKDQKSSTSQAQIPAKVNASYFALPPARLVCTFLDGGVGLYDLGKRKWEFLRDQGHIETIFDCEFAPHDANILATASFDGTIKLWDVASFTCLNTSPGNEGIIYTLSWAPSDLNCLVAGTSKLGLFIWDINKGKVITRYKEHGNNPVYKVAWNPKDSRRIMSTGGDGYCIVRQVDGEIIQKYKHPGPVYGCDWCPNNKDMLATGCEDGNVRVFYTATSTDKPLKIFSGHTSKVFHVKWSPLKENLLCSGSDDMTVRIWDYSQDTCTHTLRAHTGPVRGLMWNPEVPYLVISGSWDSAICFWDIRTSRCLHMVQDHGADVYGLACHPSRPFILASSSRDSTVRLWSITSLVQPIEMNILAGKSWSQVLGTIECAMQEGTDPILTGKVSRELRSQAESHPQDTRNRVLRTFSKFFLAPAGSDNLWELVSVVKGMDDTMLSENYSKGIMHAKHLVKFGSSEAQQLEMAKLTKFGGGVGSGSKDERLRQAAMLHLKTGNVQRYCELLVELGDWERALAVAPGVSYSYWKGLSKRYAKYLMAEESDSAAVFCTAVGDTDALVQFFTSRGQMSDAVLAAQVACEGLTPGQHQCPSTGHLNGQQTPQGEANGLLLKAIDYWSAWQMSNGSPVAGACCCLAADDKQ</sequence>
<keyword evidence="5" id="KW-1185">Reference proteome</keyword>
<dbReference type="CDD" id="cd00200">
    <property type="entry name" value="WD40"/>
    <property type="match status" value="1"/>
</dbReference>
<organism evidence="4 5">
    <name type="scientific">Dreissena polymorpha</name>
    <name type="common">Zebra mussel</name>
    <name type="synonym">Mytilus polymorpha</name>
    <dbReference type="NCBI Taxonomy" id="45954"/>
    <lineage>
        <taxon>Eukaryota</taxon>
        <taxon>Metazoa</taxon>
        <taxon>Spiralia</taxon>
        <taxon>Lophotrochozoa</taxon>
        <taxon>Mollusca</taxon>
        <taxon>Bivalvia</taxon>
        <taxon>Autobranchia</taxon>
        <taxon>Heteroconchia</taxon>
        <taxon>Euheterodonta</taxon>
        <taxon>Imparidentia</taxon>
        <taxon>Neoheterodontei</taxon>
        <taxon>Myida</taxon>
        <taxon>Dreissenoidea</taxon>
        <taxon>Dreissenidae</taxon>
        <taxon>Dreissena</taxon>
    </lineage>
</organism>
<evidence type="ECO:0000313" key="5">
    <source>
        <dbReference type="Proteomes" id="UP000828390"/>
    </source>
</evidence>
<dbReference type="Proteomes" id="UP000828390">
    <property type="component" value="Unassembled WGS sequence"/>
</dbReference>
<keyword evidence="1 3" id="KW-0853">WD repeat</keyword>
<dbReference type="InterPro" id="IPR015943">
    <property type="entry name" value="WD40/YVTN_repeat-like_dom_sf"/>
</dbReference>
<dbReference type="InterPro" id="IPR020472">
    <property type="entry name" value="WD40_PAC1"/>
</dbReference>
<evidence type="ECO:0000256" key="2">
    <source>
        <dbReference type="ARBA" id="ARBA00022737"/>
    </source>
</evidence>
<accession>A0A9D4H7Z5</accession>
<evidence type="ECO:0000313" key="4">
    <source>
        <dbReference type="EMBL" id="KAH3831271.1"/>
    </source>
</evidence>
<evidence type="ECO:0008006" key="6">
    <source>
        <dbReference type="Google" id="ProtNLM"/>
    </source>
</evidence>
<name>A0A9D4H7Z5_DREPO</name>
<reference evidence="4" key="2">
    <citation type="submission" date="2020-11" db="EMBL/GenBank/DDBJ databases">
        <authorList>
            <person name="McCartney M.A."/>
            <person name="Auch B."/>
            <person name="Kono T."/>
            <person name="Mallez S."/>
            <person name="Becker A."/>
            <person name="Gohl D.M."/>
            <person name="Silverstein K.A.T."/>
            <person name="Koren S."/>
            <person name="Bechman K.B."/>
            <person name="Herman A."/>
            <person name="Abrahante J.E."/>
            <person name="Garbe J."/>
        </authorList>
    </citation>
    <scope>NUCLEOTIDE SEQUENCE</scope>
    <source>
        <strain evidence="4">Duluth1</strain>
        <tissue evidence="4">Whole animal</tissue>
    </source>
</reference>
<feature type="non-terminal residue" evidence="4">
    <location>
        <position position="1"/>
    </location>
</feature>
<evidence type="ECO:0000256" key="1">
    <source>
        <dbReference type="ARBA" id="ARBA00022574"/>
    </source>
</evidence>
<dbReference type="InterPro" id="IPR036322">
    <property type="entry name" value="WD40_repeat_dom_sf"/>
</dbReference>
<dbReference type="AlphaFoldDB" id="A0A9D4H7Z5"/>
<dbReference type="SUPFAM" id="SSF50978">
    <property type="entry name" value="WD40 repeat-like"/>
    <property type="match status" value="1"/>
</dbReference>
<dbReference type="PROSITE" id="PS00678">
    <property type="entry name" value="WD_REPEATS_1"/>
    <property type="match status" value="2"/>
</dbReference>
<dbReference type="InterPro" id="IPR011047">
    <property type="entry name" value="Quinoprotein_ADH-like_sf"/>
</dbReference>
<feature type="repeat" description="WD" evidence="3">
    <location>
        <begin position="58"/>
        <end position="100"/>
    </location>
</feature>
<evidence type="ECO:0000256" key="3">
    <source>
        <dbReference type="PROSITE-ProRule" id="PRU00221"/>
    </source>
</evidence>
<feature type="repeat" description="WD" evidence="3">
    <location>
        <begin position="585"/>
        <end position="627"/>
    </location>
</feature>
<dbReference type="SUPFAM" id="SSF50998">
    <property type="entry name" value="Quinoprotein alcohol dehydrogenase-like"/>
    <property type="match status" value="1"/>
</dbReference>
<protein>
    <recommendedName>
        <fullName evidence="6">WD repeat-containing protein 17</fullName>
    </recommendedName>
</protein>